<organism evidence="1 2">
    <name type="scientific">Agrocybe chaxingu</name>
    <dbReference type="NCBI Taxonomy" id="84603"/>
    <lineage>
        <taxon>Eukaryota</taxon>
        <taxon>Fungi</taxon>
        <taxon>Dikarya</taxon>
        <taxon>Basidiomycota</taxon>
        <taxon>Agaricomycotina</taxon>
        <taxon>Agaricomycetes</taxon>
        <taxon>Agaricomycetidae</taxon>
        <taxon>Agaricales</taxon>
        <taxon>Agaricineae</taxon>
        <taxon>Strophariaceae</taxon>
        <taxon>Agrocybe</taxon>
    </lineage>
</organism>
<dbReference type="EMBL" id="JANKHO010003306">
    <property type="protein sequence ID" value="KAJ3484565.1"/>
    <property type="molecule type" value="Genomic_DNA"/>
</dbReference>
<name>A0A9W8JP11_9AGAR</name>
<evidence type="ECO:0000313" key="1">
    <source>
        <dbReference type="EMBL" id="KAJ3484565.1"/>
    </source>
</evidence>
<protein>
    <submittedName>
        <fullName evidence="1">Uncharacterized protein</fullName>
    </submittedName>
</protein>
<dbReference type="AlphaFoldDB" id="A0A9W8JP11"/>
<dbReference type="OrthoDB" id="3063364at2759"/>
<reference evidence="1" key="1">
    <citation type="submission" date="2022-07" db="EMBL/GenBank/DDBJ databases">
        <title>Genome Sequence of Agrocybe chaxingu.</title>
        <authorList>
            <person name="Buettner E."/>
        </authorList>
    </citation>
    <scope>NUCLEOTIDE SEQUENCE</scope>
    <source>
        <strain evidence="1">MP-N11</strain>
    </source>
</reference>
<comment type="caution">
    <text evidence="1">The sequence shown here is derived from an EMBL/GenBank/DDBJ whole genome shotgun (WGS) entry which is preliminary data.</text>
</comment>
<accession>A0A9W8JP11</accession>
<proteinExistence type="predicted"/>
<evidence type="ECO:0000313" key="2">
    <source>
        <dbReference type="Proteomes" id="UP001148786"/>
    </source>
</evidence>
<dbReference type="Proteomes" id="UP001148786">
    <property type="component" value="Unassembled WGS sequence"/>
</dbReference>
<sequence length="404" mass="45912">MPPPDQTVKKIRKASEFSPAERQVLNRYKSEYRNEPDEAARGQIFKEKVLVDFFNFLDKGGRAPEGDAAHIGRFISNNWQLRVSVKKKTNLKIRLIDVTPHEHGGKVEFALKNAALRRVLDGLTPAELAEVEQTKADWAEKGRSVTMQRQRTERFAIKRLRENGESMWKDMGILGLYIGVWKAVDGEEFIFMEDSMKTHLCHPRAQNFTMKNPALVRELKAKLLEYIAAVREDVVSIAAEAGAAAGGPTVEHPDLEIKLTDEGFPIVLPLLSPGALQQEQFKKEIEPVLRDYMNHHYYLASGRTRRHVAYDTVQANQDLFIESQYLPPGMIFKDPCSMRLQDVQQLLAFLRQCQQDVGPAAAFRWSRYVAESTNGEKIFAPAMQTIRRVAEPRLPPPPLPHGML</sequence>
<keyword evidence="2" id="KW-1185">Reference proteome</keyword>
<gene>
    <name evidence="1" type="ORF">NLJ89_g11969</name>
</gene>